<dbReference type="Gene3D" id="3.40.50.300">
    <property type="entry name" value="P-loop containing nucleotide triphosphate hydrolases"/>
    <property type="match status" value="1"/>
</dbReference>
<keyword evidence="3" id="KW-1185">Reference proteome</keyword>
<dbReference type="InterPro" id="IPR003593">
    <property type="entry name" value="AAA+_ATPase"/>
</dbReference>
<keyword evidence="2" id="KW-0808">Transferase</keyword>
<dbReference type="Gene3D" id="3.30.980.10">
    <property type="entry name" value="Threonyl-trna Synthetase, Chain A, domain 2"/>
    <property type="match status" value="1"/>
</dbReference>
<dbReference type="SMART" id="SM00382">
    <property type="entry name" value="AAA"/>
    <property type="match status" value="1"/>
</dbReference>
<reference evidence="2 3" key="1">
    <citation type="submission" date="2018-06" db="EMBL/GenBank/DDBJ databases">
        <title>Genome sequencing of Oceanotoga sp. sy52.</title>
        <authorList>
            <person name="Mori K."/>
        </authorList>
    </citation>
    <scope>NUCLEOTIDE SEQUENCE [LARGE SCALE GENOMIC DNA]</scope>
    <source>
        <strain evidence="3">sy52</strain>
    </source>
</reference>
<dbReference type="GO" id="GO:0016301">
    <property type="term" value="F:kinase activity"/>
    <property type="evidence" value="ECO:0007669"/>
    <property type="project" value="UniProtKB-KW"/>
</dbReference>
<dbReference type="InParanoid" id="A0A7G1G1I1"/>
<dbReference type="SUPFAM" id="SSF55186">
    <property type="entry name" value="ThrRS/AlaRS common domain"/>
    <property type="match status" value="1"/>
</dbReference>
<dbReference type="RefSeq" id="WP_190615270.1">
    <property type="nucleotide sequence ID" value="NZ_AP018712.1"/>
</dbReference>
<dbReference type="InterPro" id="IPR018163">
    <property type="entry name" value="Thr/Ala-tRNA-synth_IIc_edit"/>
</dbReference>
<dbReference type="AlphaFoldDB" id="A0A7G1G1I1"/>
<dbReference type="Proteomes" id="UP000516361">
    <property type="component" value="Chromosome"/>
</dbReference>
<dbReference type="PANTHER" id="PTHR10285">
    <property type="entry name" value="URIDINE KINASE"/>
    <property type="match status" value="1"/>
</dbReference>
<evidence type="ECO:0000313" key="3">
    <source>
        <dbReference type="Proteomes" id="UP000516361"/>
    </source>
</evidence>
<dbReference type="EMBL" id="AP018712">
    <property type="protein sequence ID" value="BBE30141.1"/>
    <property type="molecule type" value="Genomic_DNA"/>
</dbReference>
<accession>A0A7G1G1I1</accession>
<evidence type="ECO:0000313" key="2">
    <source>
        <dbReference type="EMBL" id="BBE30141.1"/>
    </source>
</evidence>
<dbReference type="Pfam" id="PF00485">
    <property type="entry name" value="PRK"/>
    <property type="match status" value="1"/>
</dbReference>
<dbReference type="InterPro" id="IPR027417">
    <property type="entry name" value="P-loop_NTPase"/>
</dbReference>
<gene>
    <name evidence="2" type="ORF">OSSY52_02820</name>
</gene>
<evidence type="ECO:0000259" key="1">
    <source>
        <dbReference type="SMART" id="SM00382"/>
    </source>
</evidence>
<organism evidence="2 3">
    <name type="scientific">Tepiditoga spiralis</name>
    <dbReference type="NCBI Taxonomy" id="2108365"/>
    <lineage>
        <taxon>Bacteria</taxon>
        <taxon>Thermotogati</taxon>
        <taxon>Thermotogota</taxon>
        <taxon>Thermotogae</taxon>
        <taxon>Petrotogales</taxon>
        <taxon>Petrotogaceae</taxon>
        <taxon>Tepiditoga</taxon>
    </lineage>
</organism>
<keyword evidence="2" id="KW-0418">Kinase</keyword>
<dbReference type="KEGG" id="ocy:OSSY52_02820"/>
<dbReference type="CDD" id="cd02028">
    <property type="entry name" value="UMPK_like"/>
    <property type="match status" value="1"/>
</dbReference>
<dbReference type="SUPFAM" id="SSF52540">
    <property type="entry name" value="P-loop containing nucleoside triphosphate hydrolases"/>
    <property type="match status" value="1"/>
</dbReference>
<proteinExistence type="predicted"/>
<dbReference type="GO" id="GO:0005524">
    <property type="term" value="F:ATP binding"/>
    <property type="evidence" value="ECO:0007669"/>
    <property type="project" value="InterPro"/>
</dbReference>
<protein>
    <submittedName>
        <fullName evidence="2">Uridine kinase</fullName>
    </submittedName>
</protein>
<dbReference type="InterPro" id="IPR006083">
    <property type="entry name" value="PRK/URK"/>
</dbReference>
<name>A0A7G1G1I1_9BACT</name>
<feature type="domain" description="AAA+ ATPase" evidence="1">
    <location>
        <begin position="286"/>
        <end position="447"/>
    </location>
</feature>
<sequence length="557" mass="64760">MKIKLRNLEEKKVYEIPEGSTFGVLAKKHELETGRTVFAVKYNNNIKELFKIPNEDGIIEFLDLSTSDGVKIYQRGLLFLLEIALKELNKNENLYVQSSIGNGLYCEFETKNPSEDFINKLKEKMNELIEQNLPFKKENIEKFKAIKMFKDAGKDDKALLFKFRKKSTVNIYSIKKYFNYFYGYMPESTGTLKKFDLIKQGNGIVLLQPNQESPDEVPEYRHLEKLSSTFKEYTQWLKIMEIKTVGELNELISHGKESAVELIRVADALHEKKYAMIADEIIKNDKIKLILIAGPSSSGKTTSAKRIALQLKVNGIKTIPISLDDYFVERDKTPRDENGDYDFESINALDLELFNQNMMDLFEGKEVTLPKYNFVTGKREWHQKTLKLEKGQILIVEGIHGLNEKLTNKIPREWKFKIYVSALTQMNLDDVNRIPTTDTRLIRRIVRDFNFRGHSALDTLKMWPSVRKGEEENIFPYQEEADIMFNSHLAYELAVLKIFAEPLLLQVDNTVPEYSEAKRLLRFLDYFLPITELEEIPKKSVIREFIGRSESVKISVY</sequence>